<gene>
    <name evidence="2" type="ORF">AKJ58_00845</name>
</gene>
<dbReference type="EMBL" id="LHYK01000011">
    <property type="protein sequence ID" value="KXB08122.1"/>
    <property type="molecule type" value="Genomic_DNA"/>
</dbReference>
<dbReference type="Proteomes" id="UP000070256">
    <property type="component" value="Unassembled WGS sequence"/>
</dbReference>
<protein>
    <recommendedName>
        <fullName evidence="1">YbaK/aminoacyl-tRNA synthetase-associated domain-containing protein</fullName>
    </recommendedName>
</protein>
<dbReference type="PANTHER" id="PTHR30411:SF1">
    <property type="entry name" value="CYTOPLASMIC PROTEIN"/>
    <property type="match status" value="1"/>
</dbReference>
<reference evidence="2 3" key="1">
    <citation type="journal article" date="2016" name="Sci. Rep.">
        <title>Metabolic traits of an uncultured archaeal lineage -MSBL1- from brine pools of the Red Sea.</title>
        <authorList>
            <person name="Mwirichia R."/>
            <person name="Alam I."/>
            <person name="Rashid M."/>
            <person name="Vinu M."/>
            <person name="Ba-Alawi W."/>
            <person name="Anthony Kamau A."/>
            <person name="Kamanda Ngugi D."/>
            <person name="Goker M."/>
            <person name="Klenk H.P."/>
            <person name="Bajic V."/>
            <person name="Stingl U."/>
        </authorList>
    </citation>
    <scope>NUCLEOTIDE SEQUENCE [LARGE SCALE GENOMIC DNA]</scope>
    <source>
        <strain evidence="2">SCGC-AAA385D11</strain>
    </source>
</reference>
<dbReference type="InterPro" id="IPR036754">
    <property type="entry name" value="YbaK/aa-tRNA-synt-asso_dom_sf"/>
</dbReference>
<dbReference type="Pfam" id="PF04073">
    <property type="entry name" value="tRNA_edit"/>
    <property type="match status" value="1"/>
</dbReference>
<dbReference type="InterPro" id="IPR007214">
    <property type="entry name" value="YbaK/aa-tRNA-synth-assoc-dom"/>
</dbReference>
<evidence type="ECO:0000259" key="1">
    <source>
        <dbReference type="Pfam" id="PF04073"/>
    </source>
</evidence>
<keyword evidence="3" id="KW-1185">Reference proteome</keyword>
<organism evidence="2 3">
    <name type="scientific">candidate division MSBL1 archaeon SCGC-AAA385D11</name>
    <dbReference type="NCBI Taxonomy" id="1698286"/>
    <lineage>
        <taxon>Archaea</taxon>
        <taxon>Methanobacteriati</taxon>
        <taxon>Methanobacteriota</taxon>
        <taxon>candidate division MSBL1</taxon>
    </lineage>
</organism>
<sequence length="147" mass="16091">MKNFIEKKEIKVNFYEFSKPVLSVDSSAKELNVDPERIVKSLIFVDEEGTPLLVIVTGDKRVDEERLSEVHGQEVRLAKAREVEEFSGYKIGEVPPVGLVLKTFVDSKVMDFDTVIAGGGSTHALIKIGSADIVEVNGAKVADIGTE</sequence>
<feature type="domain" description="YbaK/aminoacyl-tRNA synthetase-associated" evidence="1">
    <location>
        <begin position="20"/>
        <end position="134"/>
    </location>
</feature>
<comment type="caution">
    <text evidence="2">The sequence shown here is derived from an EMBL/GenBank/DDBJ whole genome shotgun (WGS) entry which is preliminary data.</text>
</comment>
<accession>A0A133VNT3</accession>
<name>A0A133VNT3_9EURY</name>
<evidence type="ECO:0000313" key="3">
    <source>
        <dbReference type="Proteomes" id="UP000070256"/>
    </source>
</evidence>
<dbReference type="Gene3D" id="3.90.960.10">
    <property type="entry name" value="YbaK/aminoacyl-tRNA synthetase-associated domain"/>
    <property type="match status" value="1"/>
</dbReference>
<proteinExistence type="predicted"/>
<dbReference type="AlphaFoldDB" id="A0A133VNT3"/>
<evidence type="ECO:0000313" key="2">
    <source>
        <dbReference type="EMBL" id="KXB08122.1"/>
    </source>
</evidence>
<dbReference type="PANTHER" id="PTHR30411">
    <property type="entry name" value="CYTOPLASMIC PROTEIN"/>
    <property type="match status" value="1"/>
</dbReference>
<dbReference type="SUPFAM" id="SSF55826">
    <property type="entry name" value="YbaK/ProRS associated domain"/>
    <property type="match status" value="1"/>
</dbReference>
<dbReference type="GO" id="GO:0002161">
    <property type="term" value="F:aminoacyl-tRNA deacylase activity"/>
    <property type="evidence" value="ECO:0007669"/>
    <property type="project" value="InterPro"/>
</dbReference>